<accession>A0A381TR89</accession>
<dbReference type="EMBL" id="UINC01004952">
    <property type="protein sequence ID" value="SVA18028.1"/>
    <property type="molecule type" value="Genomic_DNA"/>
</dbReference>
<dbReference type="SUPFAM" id="SSF160246">
    <property type="entry name" value="EspE N-terminal domain-like"/>
    <property type="match status" value="1"/>
</dbReference>
<dbReference type="Gene3D" id="1.25.10.10">
    <property type="entry name" value="Leucine-rich Repeat Variant"/>
    <property type="match status" value="1"/>
</dbReference>
<sequence length="309" mass="35434">MNPYFELGVEPGVSPQRLKQAYRQSVMRYHPDTGEGNGNTDKFRQVTEAYQLLQKMNAYEISNSSKTTANRTSHLRQKFSSVFHKKKPLETQTTKAWWEKIEVPQPANDKIKVNRQATHLSLAELINCVELSENQYVRQVALEAIAAKRDEGGVNYLLHLLLNSVPSGRSQIIQALGQSGFQRVNEYLFPFVMDSSIEVSASAIKALERINADNRSRVIELLRKNTSNWQNSFFHPLTKLKKRLFSSSSSKRLLGSLLLRTSKLTEEQLEMALLMQKRFPLLLGQVLRYLEYVSIPEIQKSIACQKNFR</sequence>
<dbReference type="CDD" id="cd06257">
    <property type="entry name" value="DnaJ"/>
    <property type="match status" value="1"/>
</dbReference>
<gene>
    <name evidence="2" type="ORF">METZ01_LOCUS70882</name>
</gene>
<feature type="domain" description="J" evidence="1">
    <location>
        <begin position="2"/>
        <end position="73"/>
    </location>
</feature>
<dbReference type="Gene3D" id="1.10.287.110">
    <property type="entry name" value="DnaJ domain"/>
    <property type="match status" value="1"/>
</dbReference>
<dbReference type="InterPro" id="IPR016024">
    <property type="entry name" value="ARM-type_fold"/>
</dbReference>
<name>A0A381TR89_9ZZZZ</name>
<evidence type="ECO:0000313" key="2">
    <source>
        <dbReference type="EMBL" id="SVA18028.1"/>
    </source>
</evidence>
<dbReference type="PROSITE" id="PS50076">
    <property type="entry name" value="DNAJ_2"/>
    <property type="match status" value="1"/>
</dbReference>
<dbReference type="InterPro" id="IPR037257">
    <property type="entry name" value="T2SS_E_N_sf"/>
</dbReference>
<dbReference type="InterPro" id="IPR001623">
    <property type="entry name" value="DnaJ_domain"/>
</dbReference>
<protein>
    <recommendedName>
        <fullName evidence="1">J domain-containing protein</fullName>
    </recommendedName>
</protein>
<dbReference type="SUPFAM" id="SSF46565">
    <property type="entry name" value="Chaperone J-domain"/>
    <property type="match status" value="1"/>
</dbReference>
<organism evidence="2">
    <name type="scientific">marine metagenome</name>
    <dbReference type="NCBI Taxonomy" id="408172"/>
    <lineage>
        <taxon>unclassified sequences</taxon>
        <taxon>metagenomes</taxon>
        <taxon>ecological metagenomes</taxon>
    </lineage>
</organism>
<dbReference type="SMART" id="SM00271">
    <property type="entry name" value="DnaJ"/>
    <property type="match status" value="1"/>
</dbReference>
<dbReference type="SUPFAM" id="SSF48371">
    <property type="entry name" value="ARM repeat"/>
    <property type="match status" value="1"/>
</dbReference>
<proteinExistence type="predicted"/>
<dbReference type="AlphaFoldDB" id="A0A381TR89"/>
<dbReference type="PRINTS" id="PR00625">
    <property type="entry name" value="JDOMAIN"/>
</dbReference>
<dbReference type="InterPro" id="IPR036869">
    <property type="entry name" value="J_dom_sf"/>
</dbReference>
<evidence type="ECO:0000259" key="1">
    <source>
        <dbReference type="PROSITE" id="PS50076"/>
    </source>
</evidence>
<reference evidence="2" key="1">
    <citation type="submission" date="2018-05" db="EMBL/GenBank/DDBJ databases">
        <authorList>
            <person name="Lanie J.A."/>
            <person name="Ng W.-L."/>
            <person name="Kazmierczak K.M."/>
            <person name="Andrzejewski T.M."/>
            <person name="Davidsen T.M."/>
            <person name="Wayne K.J."/>
            <person name="Tettelin H."/>
            <person name="Glass J.I."/>
            <person name="Rusch D."/>
            <person name="Podicherti R."/>
            <person name="Tsui H.-C.T."/>
            <person name="Winkler M.E."/>
        </authorList>
    </citation>
    <scope>NUCLEOTIDE SEQUENCE</scope>
</reference>
<dbReference type="InterPro" id="IPR011989">
    <property type="entry name" value="ARM-like"/>
</dbReference>
<dbReference type="Pfam" id="PF00226">
    <property type="entry name" value="DnaJ"/>
    <property type="match status" value="1"/>
</dbReference>